<dbReference type="GO" id="GO:0030170">
    <property type="term" value="F:pyridoxal phosphate binding"/>
    <property type="evidence" value="ECO:0007669"/>
    <property type="project" value="TreeGrafter"/>
</dbReference>
<dbReference type="OrthoDB" id="9810913at2"/>
<dbReference type="STRING" id="525904.Tter_2212"/>
<protein>
    <submittedName>
        <fullName evidence="2">Glutamine--scyllo-inositol transaminase</fullName>
        <ecNumber evidence="2">2.6.1.50</ecNumber>
    </submittedName>
</protein>
<dbReference type="InterPro" id="IPR015422">
    <property type="entry name" value="PyrdxlP-dep_Trfase_small"/>
</dbReference>
<dbReference type="KEGG" id="ttr:Tter_2212"/>
<reference evidence="3" key="1">
    <citation type="journal article" date="2010" name="Stand. Genomic Sci.">
        <title>Complete genome sequence of 'Thermobaculum terrenum' type strain (YNP1).</title>
        <authorList>
            <person name="Kiss H."/>
            <person name="Cleland D."/>
            <person name="Lapidus A."/>
            <person name="Lucas S."/>
            <person name="Glavina Del Rio T."/>
            <person name="Nolan M."/>
            <person name="Tice H."/>
            <person name="Han C."/>
            <person name="Goodwin L."/>
            <person name="Pitluck S."/>
            <person name="Liolios K."/>
            <person name="Ivanova N."/>
            <person name="Mavromatis K."/>
            <person name="Ovchinnikova G."/>
            <person name="Pati A."/>
            <person name="Chen A."/>
            <person name="Palaniappan K."/>
            <person name="Land M."/>
            <person name="Hauser L."/>
            <person name="Chang Y."/>
            <person name="Jeffries C."/>
            <person name="Lu M."/>
            <person name="Brettin T."/>
            <person name="Detter J."/>
            <person name="Goker M."/>
            <person name="Tindall B."/>
            <person name="Beck B."/>
            <person name="McDermott T."/>
            <person name="Woyke T."/>
            <person name="Bristow J."/>
            <person name="Eisen J."/>
            <person name="Markowitz V."/>
            <person name="Hugenholtz P."/>
            <person name="Kyrpides N."/>
            <person name="Klenk H."/>
            <person name="Cheng J."/>
        </authorList>
    </citation>
    <scope>NUCLEOTIDE SEQUENCE [LARGE SCALE GENOMIC DNA]</scope>
    <source>
        <strain evidence="3">ATCC BAA-798 / YNP1</strain>
    </source>
</reference>
<organism evidence="2 3">
    <name type="scientific">Thermobaculum terrenum (strain ATCC BAA-798 / CCMEE 7001 / YNP1)</name>
    <dbReference type="NCBI Taxonomy" id="525904"/>
    <lineage>
        <taxon>Bacteria</taxon>
        <taxon>Bacillati</taxon>
        <taxon>Chloroflexota</taxon>
        <taxon>Chloroflexia</taxon>
        <taxon>Candidatus Thermobaculales</taxon>
        <taxon>Candidatus Thermobaculaceae</taxon>
        <taxon>Thermobaculum</taxon>
    </lineage>
</organism>
<dbReference type="Gene3D" id="3.90.1150.10">
    <property type="entry name" value="Aspartate Aminotransferase, domain 1"/>
    <property type="match status" value="1"/>
</dbReference>
<sequence>MSTQSRGVSSGKLAIDGGAPAVIHPLPPMYPGGMRIGQEEEASVLEVLRSKRLFRYYGPEPGPSKVAELEQRFAKMVGTRYALAVSSGTAALAAALAALEVGPGDEVIVPAYTWISTAAAVVAVGAVPVIAEVDDSLTLDPADFEEKITKYTKAVIPVHMRGTPANMDAIMSIANRYGLKVLEDVAQADGASYHGLRLGSIGHAGAFSLQFNKILTSGEGGMVTTSEEEVYERALMYHDVAASQRAGLPQDRTIIGVNCRMSELQGAVALAQLDKLEGILRDSRKHKRALKEAIADVVESRTMGFRRLHDEDGEAGISLVFYMRTPEAAQYVVSALHAEGLTCSSVLFQRGSSDYHVYFHWTPILNKQYWGAQGPWRWNQRDVSYDREMCPRTLDLLGRAVHLDISPDLTDTNVGEMVVAINKVLESL</sequence>
<evidence type="ECO:0000313" key="3">
    <source>
        <dbReference type="Proteomes" id="UP000000323"/>
    </source>
</evidence>
<keyword evidence="1" id="KW-0663">Pyridoxal phosphate</keyword>
<dbReference type="InterPro" id="IPR015421">
    <property type="entry name" value="PyrdxlP-dep_Trfase_major"/>
</dbReference>
<keyword evidence="2" id="KW-0032">Aminotransferase</keyword>
<accession>D1CH90</accession>
<dbReference type="InterPro" id="IPR015424">
    <property type="entry name" value="PyrdxlP-dep_Trfase"/>
</dbReference>
<dbReference type="PANTHER" id="PTHR30244">
    <property type="entry name" value="TRANSAMINASE"/>
    <property type="match status" value="1"/>
</dbReference>
<dbReference type="InterPro" id="IPR000653">
    <property type="entry name" value="DegT/StrS_aminotransferase"/>
</dbReference>
<dbReference type="EMBL" id="CP001826">
    <property type="protein sequence ID" value="ACZ43111.1"/>
    <property type="molecule type" value="Genomic_DNA"/>
</dbReference>
<dbReference type="GO" id="GO:0047310">
    <property type="term" value="F:glutamine-scyllo-inositol transaminase activity"/>
    <property type="evidence" value="ECO:0007669"/>
    <property type="project" value="UniProtKB-EC"/>
</dbReference>
<evidence type="ECO:0000313" key="2">
    <source>
        <dbReference type="EMBL" id="ACZ43111.1"/>
    </source>
</evidence>
<dbReference type="eggNOG" id="COG0399">
    <property type="taxonomic scope" value="Bacteria"/>
</dbReference>
<name>D1CH90_THET1</name>
<dbReference type="Pfam" id="PF01041">
    <property type="entry name" value="DegT_DnrJ_EryC1"/>
    <property type="match status" value="1"/>
</dbReference>
<dbReference type="EC" id="2.6.1.50" evidence="2"/>
<dbReference type="GO" id="GO:0000271">
    <property type="term" value="P:polysaccharide biosynthetic process"/>
    <property type="evidence" value="ECO:0007669"/>
    <property type="project" value="TreeGrafter"/>
</dbReference>
<dbReference type="RefSeq" id="WP_012876142.1">
    <property type="nucleotide sequence ID" value="NC_013526.1"/>
</dbReference>
<evidence type="ECO:0000256" key="1">
    <source>
        <dbReference type="RuleBase" id="RU004508"/>
    </source>
</evidence>
<proteinExistence type="inferred from homology"/>
<dbReference type="AlphaFoldDB" id="D1CH90"/>
<comment type="similarity">
    <text evidence="1">Belongs to the DegT/DnrJ/EryC1 family.</text>
</comment>
<dbReference type="SUPFAM" id="SSF53383">
    <property type="entry name" value="PLP-dependent transferases"/>
    <property type="match status" value="1"/>
</dbReference>
<dbReference type="Gene3D" id="3.40.640.10">
    <property type="entry name" value="Type I PLP-dependent aspartate aminotransferase-like (Major domain)"/>
    <property type="match status" value="1"/>
</dbReference>
<dbReference type="HOGENOM" id="CLU_033332_7_2_0"/>
<dbReference type="PANTHER" id="PTHR30244:SF34">
    <property type="entry name" value="DTDP-4-AMINO-4,6-DIDEOXYGALACTOSE TRANSAMINASE"/>
    <property type="match status" value="1"/>
</dbReference>
<gene>
    <name evidence="2" type="ordered locus">Tter_2212</name>
</gene>
<dbReference type="Proteomes" id="UP000000323">
    <property type="component" value="Chromosome 2"/>
</dbReference>
<keyword evidence="3" id="KW-1185">Reference proteome</keyword>
<keyword evidence="2" id="KW-0808">Transferase</keyword>